<dbReference type="AlphaFoldDB" id="A0A829W5L6"/>
<dbReference type="EMBL" id="BJLB01000001">
    <property type="protein sequence ID" value="GEA37587.1"/>
    <property type="molecule type" value="Genomic_DNA"/>
</dbReference>
<protein>
    <submittedName>
        <fullName evidence="1">Uncharacterized protein</fullName>
    </submittedName>
</protein>
<evidence type="ECO:0000313" key="1">
    <source>
        <dbReference type="EMBL" id="GEA37587.1"/>
    </source>
</evidence>
<organism evidence="1 2">
    <name type="scientific">Enterocloster clostridioformis</name>
    <dbReference type="NCBI Taxonomy" id="1531"/>
    <lineage>
        <taxon>Bacteria</taxon>
        <taxon>Bacillati</taxon>
        <taxon>Bacillota</taxon>
        <taxon>Clostridia</taxon>
        <taxon>Lachnospirales</taxon>
        <taxon>Lachnospiraceae</taxon>
        <taxon>Enterocloster</taxon>
    </lineage>
</organism>
<reference evidence="1 2" key="1">
    <citation type="submission" date="2019-06" db="EMBL/GenBank/DDBJ databases">
        <title>Draft genome sequence of [Clostridium] clostridioforme NBRC 113352.</title>
        <authorList>
            <person name="Miura T."/>
            <person name="Furukawa M."/>
            <person name="Shimamura M."/>
            <person name="Ohyama Y."/>
            <person name="Yamazoe A."/>
            <person name="Kawasaki H."/>
        </authorList>
    </citation>
    <scope>NUCLEOTIDE SEQUENCE [LARGE SCALE GENOMIC DNA]</scope>
    <source>
        <strain evidence="1 2">NBRC 113352</strain>
    </source>
</reference>
<proteinExistence type="predicted"/>
<name>A0A829W5L6_9FIRM</name>
<evidence type="ECO:0000313" key="2">
    <source>
        <dbReference type="Proteomes" id="UP000315200"/>
    </source>
</evidence>
<dbReference type="Proteomes" id="UP000315200">
    <property type="component" value="Unassembled WGS sequence"/>
</dbReference>
<comment type="caution">
    <text evidence="1">The sequence shown here is derived from an EMBL/GenBank/DDBJ whole genome shotgun (WGS) entry which is preliminary data.</text>
</comment>
<accession>A0A829W5L6</accession>
<gene>
    <name evidence="1" type="ORF">Ccl03g_33000</name>
</gene>
<sequence>METMTKEITTILEACREWVGTFNAFPLEMIEKLFNLDIDGWREITPVSEGCRVWSNENQEMGYIKEIKENEDGEEIAVIELANGEKVEELKEDLSREDDDYFPMWGTMWQFSDSCDNWWLENHLNEMADCGFRIYESNEFGYFFGIDGAGYDFYEAHWIPLYNKRGLQWHTTV</sequence>